<protein>
    <recommendedName>
        <fullName evidence="9">VTT domain-containing protein</fullName>
    </recommendedName>
</protein>
<dbReference type="InterPro" id="IPR051311">
    <property type="entry name" value="DedA_domain"/>
</dbReference>
<dbReference type="STRING" id="1246995.AFR_22990"/>
<sequence length="209" mass="21366">MLDHLLGLTSSPWLYLIVLVVVAVDGFIPVVPSETVVIGLGALSANGSPNVVALAAAVVAGSMIGDRISYGLGGRAGGRMTTGKLATAKDKAQRALRRHDGAAILVGRFLPYGRTATTLTSGSMALPMGRFRLFTALAGTAWAIYTIGLGRLGGAAFAGSPLLGTIAGLAFGMSLAGVCALVEKRRRGAPGAKSDRYDLPERSAAAAWK</sequence>
<comment type="similarity">
    <text evidence="2">Belongs to the DedA family.</text>
</comment>
<evidence type="ECO:0000256" key="8">
    <source>
        <dbReference type="SAM" id="Phobius"/>
    </source>
</evidence>
<evidence type="ECO:0000313" key="10">
    <source>
        <dbReference type="EMBL" id="AGZ42868.1"/>
    </source>
</evidence>
<evidence type="ECO:0000256" key="6">
    <source>
        <dbReference type="ARBA" id="ARBA00023136"/>
    </source>
</evidence>
<organism evidence="10 11">
    <name type="scientific">Actinoplanes friuliensis DSM 7358</name>
    <dbReference type="NCBI Taxonomy" id="1246995"/>
    <lineage>
        <taxon>Bacteria</taxon>
        <taxon>Bacillati</taxon>
        <taxon>Actinomycetota</taxon>
        <taxon>Actinomycetes</taxon>
        <taxon>Micromonosporales</taxon>
        <taxon>Micromonosporaceae</taxon>
        <taxon>Actinoplanes</taxon>
    </lineage>
</organism>
<dbReference type="PATRIC" id="fig|1246995.3.peg.4659"/>
<dbReference type="InterPro" id="IPR032816">
    <property type="entry name" value="VTT_dom"/>
</dbReference>
<feature type="transmembrane region" description="Helical" evidence="8">
    <location>
        <begin position="131"/>
        <end position="150"/>
    </location>
</feature>
<name>U5W0T4_9ACTN</name>
<feature type="domain" description="VTT" evidence="9">
    <location>
        <begin position="31"/>
        <end position="151"/>
    </location>
</feature>
<feature type="transmembrane region" description="Helical" evidence="8">
    <location>
        <begin position="12"/>
        <end position="31"/>
    </location>
</feature>
<evidence type="ECO:0000256" key="4">
    <source>
        <dbReference type="ARBA" id="ARBA00022692"/>
    </source>
</evidence>
<evidence type="ECO:0000259" key="9">
    <source>
        <dbReference type="Pfam" id="PF09335"/>
    </source>
</evidence>
<feature type="transmembrane region" description="Helical" evidence="8">
    <location>
        <begin position="162"/>
        <end position="182"/>
    </location>
</feature>
<evidence type="ECO:0000256" key="7">
    <source>
        <dbReference type="SAM" id="MobiDB-lite"/>
    </source>
</evidence>
<dbReference type="HOGENOM" id="CLU_044208_2_2_11"/>
<reference evidence="10 11" key="1">
    <citation type="journal article" date="2014" name="J. Biotechnol.">
        <title>Complete genome sequence of the actinobacterium Actinoplanes friuliensis HAG 010964, producer of the lipopeptide antibiotic friulimycin.</title>
        <authorList>
            <person name="Ruckert C."/>
            <person name="Szczepanowski R."/>
            <person name="Albersmeier A."/>
            <person name="Goesmann A."/>
            <person name="Fischer N."/>
            <person name="Steinkamper A."/>
            <person name="Puhler A."/>
            <person name="Biener R."/>
            <person name="Schwartz D."/>
            <person name="Kalinowski J."/>
        </authorList>
    </citation>
    <scope>NUCLEOTIDE SEQUENCE [LARGE SCALE GENOMIC DNA]</scope>
    <source>
        <strain evidence="10 11">DSM 7358</strain>
    </source>
</reference>
<dbReference type="Pfam" id="PF09335">
    <property type="entry name" value="VTT_dom"/>
    <property type="match status" value="1"/>
</dbReference>
<dbReference type="GO" id="GO:0005886">
    <property type="term" value="C:plasma membrane"/>
    <property type="evidence" value="ECO:0007669"/>
    <property type="project" value="UniProtKB-SubCell"/>
</dbReference>
<evidence type="ECO:0000256" key="5">
    <source>
        <dbReference type="ARBA" id="ARBA00022989"/>
    </source>
</evidence>
<dbReference type="PANTHER" id="PTHR42709">
    <property type="entry name" value="ALKALINE PHOSPHATASE LIKE PROTEIN"/>
    <property type="match status" value="1"/>
</dbReference>
<evidence type="ECO:0000313" key="11">
    <source>
        <dbReference type="Proteomes" id="UP000017746"/>
    </source>
</evidence>
<evidence type="ECO:0000256" key="3">
    <source>
        <dbReference type="ARBA" id="ARBA00022475"/>
    </source>
</evidence>
<comment type="subcellular location">
    <subcellularLocation>
        <location evidence="1">Cell membrane</location>
        <topology evidence="1">Multi-pass membrane protein</topology>
    </subcellularLocation>
</comment>
<dbReference type="KEGG" id="afs:AFR_22990"/>
<evidence type="ECO:0000256" key="2">
    <source>
        <dbReference type="ARBA" id="ARBA00010792"/>
    </source>
</evidence>
<dbReference type="PANTHER" id="PTHR42709:SF6">
    <property type="entry name" value="UNDECAPRENYL PHOSPHATE TRANSPORTER A"/>
    <property type="match status" value="1"/>
</dbReference>
<accession>U5W0T4</accession>
<proteinExistence type="inferred from homology"/>
<keyword evidence="3" id="KW-1003">Cell membrane</keyword>
<feature type="region of interest" description="Disordered" evidence="7">
    <location>
        <begin position="190"/>
        <end position="209"/>
    </location>
</feature>
<keyword evidence="5 8" id="KW-1133">Transmembrane helix</keyword>
<evidence type="ECO:0000256" key="1">
    <source>
        <dbReference type="ARBA" id="ARBA00004651"/>
    </source>
</evidence>
<dbReference type="AlphaFoldDB" id="U5W0T4"/>
<keyword evidence="11" id="KW-1185">Reference proteome</keyword>
<dbReference type="eggNOG" id="COG0586">
    <property type="taxonomic scope" value="Bacteria"/>
</dbReference>
<gene>
    <name evidence="10" type="ORF">AFR_22990</name>
</gene>
<dbReference type="EMBL" id="CP006272">
    <property type="protein sequence ID" value="AGZ42868.1"/>
    <property type="molecule type" value="Genomic_DNA"/>
</dbReference>
<feature type="transmembrane region" description="Helical" evidence="8">
    <location>
        <begin position="51"/>
        <end position="70"/>
    </location>
</feature>
<keyword evidence="6 8" id="KW-0472">Membrane</keyword>
<dbReference type="Proteomes" id="UP000017746">
    <property type="component" value="Chromosome"/>
</dbReference>
<keyword evidence="4 8" id="KW-0812">Transmembrane</keyword>